<protein>
    <submittedName>
        <fullName evidence="2">Outer membrane beta-barrel protein</fullName>
    </submittedName>
</protein>
<dbReference type="EMBL" id="VWSF01000020">
    <property type="protein sequence ID" value="KAA5541705.1"/>
    <property type="molecule type" value="Genomic_DNA"/>
</dbReference>
<reference evidence="2 3" key="1">
    <citation type="submission" date="2019-09" db="EMBL/GenBank/DDBJ databases">
        <title>Genome sequence and assembly of Adhaeribacter sp.</title>
        <authorList>
            <person name="Chhetri G."/>
        </authorList>
    </citation>
    <scope>NUCLEOTIDE SEQUENCE [LARGE SCALE GENOMIC DNA]</scope>
    <source>
        <strain evidence="2 3">DK36</strain>
    </source>
</reference>
<evidence type="ECO:0000313" key="2">
    <source>
        <dbReference type="EMBL" id="KAA5541705.1"/>
    </source>
</evidence>
<evidence type="ECO:0000313" key="3">
    <source>
        <dbReference type="Proteomes" id="UP000323426"/>
    </source>
</evidence>
<dbReference type="Pfam" id="PF14905">
    <property type="entry name" value="OMP_b-brl_3"/>
    <property type="match status" value="1"/>
</dbReference>
<dbReference type="InterPro" id="IPR008969">
    <property type="entry name" value="CarboxyPept-like_regulatory"/>
</dbReference>
<name>A0A5M6D936_9BACT</name>
<keyword evidence="3" id="KW-1185">Reference proteome</keyword>
<dbReference type="InterPro" id="IPR041700">
    <property type="entry name" value="OMP_b-brl_3"/>
</dbReference>
<dbReference type="SUPFAM" id="SSF56935">
    <property type="entry name" value="Porins"/>
    <property type="match status" value="1"/>
</dbReference>
<evidence type="ECO:0000259" key="1">
    <source>
        <dbReference type="Pfam" id="PF14905"/>
    </source>
</evidence>
<gene>
    <name evidence="2" type="ORF">F0145_20285</name>
</gene>
<feature type="domain" description="Outer membrane protein beta-barrel" evidence="1">
    <location>
        <begin position="481"/>
        <end position="820"/>
    </location>
</feature>
<proteinExistence type="predicted"/>
<dbReference type="Pfam" id="PF13620">
    <property type="entry name" value="CarboxypepD_reg"/>
    <property type="match status" value="1"/>
</dbReference>
<organism evidence="2 3">
    <name type="scientific">Adhaeribacter rhizoryzae</name>
    <dbReference type="NCBI Taxonomy" id="2607907"/>
    <lineage>
        <taxon>Bacteria</taxon>
        <taxon>Pseudomonadati</taxon>
        <taxon>Bacteroidota</taxon>
        <taxon>Cytophagia</taxon>
        <taxon>Cytophagales</taxon>
        <taxon>Hymenobacteraceae</taxon>
        <taxon>Adhaeribacter</taxon>
    </lineage>
</organism>
<sequence length="948" mass="107166">MVADNKNIVRQKNEPLTQPMKNVLRLVFASIIFLICLPSPAQAQKGEIKGKIIDNASKKPLPYATVAVYRAQDTTLVTFRVSDDKGLFKTPGLPLQVPLRVVVSMTGFGVYRKELTLSPTETVADLGEVIMGESAKMLSEVLVTAEVPPIVVRKDTLEFNAASFKTLPTALVEDLLKKLPGVAVDNAGNISVNGKAVNKILVDGKEFFGDDPKVASRNLPADVIEKVQVMNDPDALRRNPDMPANDIPQVINLKFKKGIKKGAFGKIYAGAGQPGRYEGGGILNIFKDTMQVSVLGYSNNLNRPGFGFEDISRIGGFNRSGINSMMIRSDGGFALNDISFGGTQEGIQQSSGGGANFNTILHKKIKLNLLYFFGNINADLNQLTNSNQVLPNQTLNTRRTRDQTSQNFNHKIGGRLDWQLSELTKITITPSVTWAASDSRQNARTLTTEEPDELINQSDNDQRMDNGVSGFSTNLALDQLFKKKGRQFNIYGNYSLNTTLNNQYNNAINTFYRPQPFTSLLNQLRENDQSNLFIQNSLNFTEPLTKNISAVLRVNSRYFNDHNILNTYNAASDLAVYDIPVPELSDFIKRQGWRNGITTGLRWRIKELSINPGLEFNSIAIQNQFQKSPQLNQNFAYIRPALSISWKEFYASYNTYVEEPFARYLQPVIDNTNPLFIQYGNPTLQPSVDNRFYLSYRKYDTKRLLNYNVYLNGGNSKNGIVQERTLNSEGVQTARPVNADGIWQVSTYGSVMKDYKFNDKNQFSIGTNFRVSYNKNLVLLNNLKSDAVTWGLYPSIEGRMNLDNKIELTQNYSISGQRSTYEKNTFDNRHFITRNWRSEIIIRLPRKLVWESQLDYRYNSNTVPGVQKSFYRINAAVTYLFLKNDRGQLKFAIYDLLNQNISNYRLIRENMIEDYQTTVLNRYGLVSFTYNIRNFGGKVGGTNSMFRF</sequence>
<dbReference type="AlphaFoldDB" id="A0A5M6D936"/>
<dbReference type="Proteomes" id="UP000323426">
    <property type="component" value="Unassembled WGS sequence"/>
</dbReference>
<dbReference type="SUPFAM" id="SSF49464">
    <property type="entry name" value="Carboxypeptidase regulatory domain-like"/>
    <property type="match status" value="1"/>
</dbReference>
<accession>A0A5M6D936</accession>
<comment type="caution">
    <text evidence="2">The sequence shown here is derived from an EMBL/GenBank/DDBJ whole genome shotgun (WGS) entry which is preliminary data.</text>
</comment>